<protein>
    <submittedName>
        <fullName evidence="1">Uncharacterized protein</fullName>
    </submittedName>
</protein>
<evidence type="ECO:0000313" key="1">
    <source>
        <dbReference type="EMBL" id="EIR24488.1"/>
    </source>
</evidence>
<organism evidence="1 2">
    <name type="scientific">Yersinia pestis PY-08</name>
    <dbReference type="NCBI Taxonomy" id="992134"/>
    <lineage>
        <taxon>Bacteria</taxon>
        <taxon>Pseudomonadati</taxon>
        <taxon>Pseudomonadota</taxon>
        <taxon>Gammaproteobacteria</taxon>
        <taxon>Enterobacterales</taxon>
        <taxon>Yersiniaceae</taxon>
        <taxon>Yersinia</taxon>
    </lineage>
</organism>
<dbReference type="EMBL" id="AKRT01000078">
    <property type="protein sequence ID" value="EIR24488.1"/>
    <property type="molecule type" value="Genomic_DNA"/>
</dbReference>
<evidence type="ECO:0000313" key="2">
    <source>
        <dbReference type="Proteomes" id="UP000003231"/>
    </source>
</evidence>
<reference evidence="1 2" key="1">
    <citation type="submission" date="2012-05" db="EMBL/GenBank/DDBJ databases">
        <title>Genome sequence of Yersinia Pestis PY-08.</title>
        <authorList>
            <person name="Santana-Cruz I."/>
            <person name="Sengamalay N."/>
            <person name="McCracken C."/>
            <person name="Daugherty S.C."/>
            <person name="Maroo A."/>
            <person name="Vara P.G."/>
            <person name="Tallon L.J."/>
            <person name="Sadzewicz L."/>
            <person name="Vinetz J.M."/>
            <person name="Cespedes Zambrano M.J."/>
            <person name="Fraser-Liggett C.M."/>
            <person name="Tettelin H."/>
        </authorList>
    </citation>
    <scope>NUCLEOTIDE SEQUENCE [LARGE SCALE GENOMIC DNA]</scope>
    <source>
        <strain evidence="1 2">PY-08</strain>
    </source>
</reference>
<dbReference type="AlphaFoldDB" id="A0AB72ZQ26"/>
<dbReference type="Proteomes" id="UP000003231">
    <property type="component" value="Unassembled WGS sequence"/>
</dbReference>
<gene>
    <name evidence="1" type="ORF">YPPY08_0461</name>
</gene>
<proteinExistence type="predicted"/>
<sequence>MYLFIAHGTYVFKKSRQLYSKSLALQVGSQRANPDESTYFKVNGQ</sequence>
<accession>A0AB72ZQ26</accession>
<name>A0AB72ZQ26_YERPE</name>
<comment type="caution">
    <text evidence="1">The sequence shown here is derived from an EMBL/GenBank/DDBJ whole genome shotgun (WGS) entry which is preliminary data.</text>
</comment>